<dbReference type="AlphaFoldDB" id="A0A1G9Z4R9"/>
<gene>
    <name evidence="3" type="ORF">SAMN05192576_1615</name>
</gene>
<evidence type="ECO:0000256" key="1">
    <source>
        <dbReference type="SAM" id="MobiDB-lite"/>
    </source>
</evidence>
<accession>A0A1G9Z4R9</accession>
<organism evidence="3 4">
    <name type="scientific">Nocardioides szechwanensis</name>
    <dbReference type="NCBI Taxonomy" id="1005944"/>
    <lineage>
        <taxon>Bacteria</taxon>
        <taxon>Bacillati</taxon>
        <taxon>Actinomycetota</taxon>
        <taxon>Actinomycetes</taxon>
        <taxon>Propionibacteriales</taxon>
        <taxon>Nocardioidaceae</taxon>
        <taxon>Nocardioides</taxon>
    </lineage>
</organism>
<evidence type="ECO:0000313" key="4">
    <source>
        <dbReference type="Proteomes" id="UP000199004"/>
    </source>
</evidence>
<dbReference type="Proteomes" id="UP000199004">
    <property type="component" value="Unassembled WGS sequence"/>
</dbReference>
<reference evidence="3 4" key="1">
    <citation type="submission" date="2016-10" db="EMBL/GenBank/DDBJ databases">
        <authorList>
            <person name="de Groot N.N."/>
        </authorList>
    </citation>
    <scope>NUCLEOTIDE SEQUENCE [LARGE SCALE GENOMIC DNA]</scope>
    <source>
        <strain evidence="3 4">CGMCC 1.11147</strain>
    </source>
</reference>
<dbReference type="STRING" id="1005944.SAMN05192576_1615"/>
<feature type="compositionally biased region" description="Low complexity" evidence="1">
    <location>
        <begin position="63"/>
        <end position="74"/>
    </location>
</feature>
<name>A0A1G9Z4R9_9ACTN</name>
<sequence>MSVQTSASRPAGKSVGAAGVGLVVTLVIFVVVFLAFLIAPLLALALAFLGYTVMRPRGNRTESSGPSSAPGQAAHGFGAGTQ</sequence>
<evidence type="ECO:0000256" key="2">
    <source>
        <dbReference type="SAM" id="Phobius"/>
    </source>
</evidence>
<proteinExistence type="predicted"/>
<keyword evidence="2" id="KW-0812">Transmembrane</keyword>
<keyword evidence="2" id="KW-1133">Transmembrane helix</keyword>
<keyword evidence="2" id="KW-0472">Membrane</keyword>
<evidence type="ECO:0000313" key="3">
    <source>
        <dbReference type="EMBL" id="SDN16508.1"/>
    </source>
</evidence>
<feature type="region of interest" description="Disordered" evidence="1">
    <location>
        <begin position="59"/>
        <end position="82"/>
    </location>
</feature>
<keyword evidence="4" id="KW-1185">Reference proteome</keyword>
<dbReference type="RefSeq" id="WP_091023552.1">
    <property type="nucleotide sequence ID" value="NZ_BKAE01000007.1"/>
</dbReference>
<protein>
    <submittedName>
        <fullName evidence="3">Uncharacterized protein</fullName>
    </submittedName>
</protein>
<feature type="transmembrane region" description="Helical" evidence="2">
    <location>
        <begin position="20"/>
        <end position="51"/>
    </location>
</feature>
<dbReference type="EMBL" id="FNIC01000002">
    <property type="protein sequence ID" value="SDN16508.1"/>
    <property type="molecule type" value="Genomic_DNA"/>
</dbReference>